<evidence type="ECO:0000313" key="5">
    <source>
        <dbReference type="Proteomes" id="UP000570595"/>
    </source>
</evidence>
<comment type="caution">
    <text evidence="3">The sequence shown here is derived from an EMBL/GenBank/DDBJ whole genome shotgun (WGS) entry which is preliminary data.</text>
</comment>
<feature type="compositionally biased region" description="Basic residues" evidence="1">
    <location>
        <begin position="596"/>
        <end position="609"/>
    </location>
</feature>
<keyword evidence="2" id="KW-0732">Signal</keyword>
<sequence length="627" mass="70368">MPLPSPAALLSCGLLLTCCGIVRATTNTIKVHGRSVRSSSSSSGLGSSISSFSLNSRRSDVVSLDSVDSAFTVSPNLWEESCPKTTGYYFGNNSLVGCRLAFRRLDLHSSRGVATWTCPKRDRFGINERWTFEDVVFDKPVDSTLPEFYYMHEMVSDRGGGIIFFQMHQNCEKIMISRGLFRFDFLNWGQFIEGSATDDDDDGKLPLRAVGYYLGQGRFEGCKIKMRLDSRQRRVVKMDCTDTSKTPPAFRKKLSCFSFSSRISTTPDFDPFATRYSGQDFGRLGLSVLGSAADLTDYSLAVSDNGLFLRLAEEAAGLQTLFEWERHDLAIPQRKIHLPQPRLEGYYFGQKGPYERCYFQFRAAHKQFVSMRCPRDVDRASTTSDFAGQRFLYGVKNSGGPLYYELDLYTEGREEVNGSRVMVRHDGSAVRLSFTGYEDPFYFPWAPHIGEDGKAAGLPTPKEDGYYTNDKGEGKEDILRFENGTVSVHCASEKKGCRTMGLIGPYFYRVILGWSTEDTRMPEYLRLELVDRSNLQPLVMGVAELNLRRDGGAVQVKTIDGEVVLFSWRPAEEGGEEKTGQGSGETAGENDDSVRSKLRRGSTKKKKMIGRGLSFMKSRKESNKLQK</sequence>
<accession>A0A7J6LTF0</accession>
<reference evidence="5 6" key="1">
    <citation type="submission" date="2020-04" db="EMBL/GenBank/DDBJ databases">
        <title>Perkinsus olseni comparative genomics.</title>
        <authorList>
            <person name="Bogema D.R."/>
        </authorList>
    </citation>
    <scope>NUCLEOTIDE SEQUENCE [LARGE SCALE GENOMIC DNA]</scope>
    <source>
        <strain evidence="3">ATCC PRA-179</strain>
        <strain evidence="4">ATCC PRA-31</strain>
    </source>
</reference>
<evidence type="ECO:0000256" key="1">
    <source>
        <dbReference type="SAM" id="MobiDB-lite"/>
    </source>
</evidence>
<dbReference type="EMBL" id="JABANN010000216">
    <property type="protein sequence ID" value="KAF4666022.1"/>
    <property type="molecule type" value="Genomic_DNA"/>
</dbReference>
<evidence type="ECO:0000313" key="4">
    <source>
        <dbReference type="EMBL" id="KAF4666022.1"/>
    </source>
</evidence>
<organism evidence="3 5">
    <name type="scientific">Perkinsus olseni</name>
    <name type="common">Perkinsus atlanticus</name>
    <dbReference type="NCBI Taxonomy" id="32597"/>
    <lineage>
        <taxon>Eukaryota</taxon>
        <taxon>Sar</taxon>
        <taxon>Alveolata</taxon>
        <taxon>Perkinsozoa</taxon>
        <taxon>Perkinsea</taxon>
        <taxon>Perkinsida</taxon>
        <taxon>Perkinsidae</taxon>
        <taxon>Perkinsus</taxon>
    </lineage>
</organism>
<protein>
    <submittedName>
        <fullName evidence="3">Uncharacterized protein</fullName>
    </submittedName>
</protein>
<name>A0A7J6LTF0_PEROL</name>
<feature type="compositionally biased region" description="Basic and acidic residues" evidence="1">
    <location>
        <begin position="570"/>
        <end position="579"/>
    </location>
</feature>
<feature type="chain" id="PRO_5036400574" evidence="2">
    <location>
        <begin position="25"/>
        <end position="627"/>
    </location>
</feature>
<dbReference type="EMBL" id="JABAHT010000174">
    <property type="protein sequence ID" value="KAF4662240.1"/>
    <property type="molecule type" value="Genomic_DNA"/>
</dbReference>
<feature type="region of interest" description="Disordered" evidence="1">
    <location>
        <begin position="570"/>
        <end position="627"/>
    </location>
</feature>
<proteinExistence type="predicted"/>
<dbReference type="Proteomes" id="UP000572268">
    <property type="component" value="Unassembled WGS sequence"/>
</dbReference>
<feature type="signal peptide" evidence="2">
    <location>
        <begin position="1"/>
        <end position="24"/>
    </location>
</feature>
<dbReference type="AlphaFoldDB" id="A0A7J6LTF0"/>
<evidence type="ECO:0000313" key="6">
    <source>
        <dbReference type="Proteomes" id="UP000572268"/>
    </source>
</evidence>
<feature type="compositionally biased region" description="Basic and acidic residues" evidence="1">
    <location>
        <begin position="618"/>
        <end position="627"/>
    </location>
</feature>
<dbReference type="Proteomes" id="UP000570595">
    <property type="component" value="Unassembled WGS sequence"/>
</dbReference>
<evidence type="ECO:0000313" key="3">
    <source>
        <dbReference type="EMBL" id="KAF4662240.1"/>
    </source>
</evidence>
<gene>
    <name evidence="4" type="ORF">FOL46_003325</name>
    <name evidence="3" type="ORF">FOZ61_002625</name>
</gene>
<evidence type="ECO:0000256" key="2">
    <source>
        <dbReference type="SAM" id="SignalP"/>
    </source>
</evidence>